<feature type="region of interest" description="Disordered" evidence="1">
    <location>
        <begin position="87"/>
        <end position="125"/>
    </location>
</feature>
<dbReference type="Proteomes" id="UP000606786">
    <property type="component" value="Unassembled WGS sequence"/>
</dbReference>
<gene>
    <name evidence="2" type="ORF">CCAP1982_LOCUS20584</name>
</gene>
<organism evidence="2 3">
    <name type="scientific">Ceratitis capitata</name>
    <name type="common">Mediterranean fruit fly</name>
    <name type="synonym">Tephritis capitata</name>
    <dbReference type="NCBI Taxonomy" id="7213"/>
    <lineage>
        <taxon>Eukaryota</taxon>
        <taxon>Metazoa</taxon>
        <taxon>Ecdysozoa</taxon>
        <taxon>Arthropoda</taxon>
        <taxon>Hexapoda</taxon>
        <taxon>Insecta</taxon>
        <taxon>Pterygota</taxon>
        <taxon>Neoptera</taxon>
        <taxon>Endopterygota</taxon>
        <taxon>Diptera</taxon>
        <taxon>Brachycera</taxon>
        <taxon>Muscomorpha</taxon>
        <taxon>Tephritoidea</taxon>
        <taxon>Tephritidae</taxon>
        <taxon>Ceratitis</taxon>
        <taxon>Ceratitis</taxon>
    </lineage>
</organism>
<sequence length="179" mass="20187">MSVARKTTITITTTTTIATTIKTQHSLYYTRKPLRTRYQAHSNLQQANEPDCSLLPVAVQLSLVMLLLLPLTLPLPTSSCEMRHCAGRQAKTKPSQTKLGGKQSDSQAKSSPASQTAKQPTQVLHDMRRYDKDIRMDTTYGSSRRQELANQHGFWPRLWLGFLIQQQSAQRARSETTTE</sequence>
<evidence type="ECO:0000313" key="2">
    <source>
        <dbReference type="EMBL" id="CAD7012500.1"/>
    </source>
</evidence>
<dbReference type="EMBL" id="CAJHJT010000056">
    <property type="protein sequence ID" value="CAD7012500.1"/>
    <property type="molecule type" value="Genomic_DNA"/>
</dbReference>
<dbReference type="AlphaFoldDB" id="A0A811VB04"/>
<evidence type="ECO:0000313" key="3">
    <source>
        <dbReference type="Proteomes" id="UP000606786"/>
    </source>
</evidence>
<reference evidence="2" key="1">
    <citation type="submission" date="2020-11" db="EMBL/GenBank/DDBJ databases">
        <authorList>
            <person name="Whitehead M."/>
        </authorList>
    </citation>
    <scope>NUCLEOTIDE SEQUENCE</scope>
    <source>
        <strain evidence="2">EGII</strain>
    </source>
</reference>
<name>A0A811VB04_CERCA</name>
<feature type="compositionally biased region" description="Polar residues" evidence="1">
    <location>
        <begin position="92"/>
        <end position="122"/>
    </location>
</feature>
<accession>A0A811VB04</accession>
<keyword evidence="3" id="KW-1185">Reference proteome</keyword>
<proteinExistence type="predicted"/>
<comment type="caution">
    <text evidence="2">The sequence shown here is derived from an EMBL/GenBank/DDBJ whole genome shotgun (WGS) entry which is preliminary data.</text>
</comment>
<protein>
    <submittedName>
        <fullName evidence="2">(Mediterranean fruit fly) hypothetical protein</fullName>
    </submittedName>
</protein>
<evidence type="ECO:0000256" key="1">
    <source>
        <dbReference type="SAM" id="MobiDB-lite"/>
    </source>
</evidence>